<evidence type="ECO:0000313" key="1">
    <source>
        <dbReference type="EMBL" id="MCI08936.1"/>
    </source>
</evidence>
<organism evidence="1 2">
    <name type="scientific">Trifolium medium</name>
    <dbReference type="NCBI Taxonomy" id="97028"/>
    <lineage>
        <taxon>Eukaryota</taxon>
        <taxon>Viridiplantae</taxon>
        <taxon>Streptophyta</taxon>
        <taxon>Embryophyta</taxon>
        <taxon>Tracheophyta</taxon>
        <taxon>Spermatophyta</taxon>
        <taxon>Magnoliopsida</taxon>
        <taxon>eudicotyledons</taxon>
        <taxon>Gunneridae</taxon>
        <taxon>Pentapetalae</taxon>
        <taxon>rosids</taxon>
        <taxon>fabids</taxon>
        <taxon>Fabales</taxon>
        <taxon>Fabaceae</taxon>
        <taxon>Papilionoideae</taxon>
        <taxon>50 kb inversion clade</taxon>
        <taxon>NPAAA clade</taxon>
        <taxon>Hologalegina</taxon>
        <taxon>IRL clade</taxon>
        <taxon>Trifolieae</taxon>
        <taxon>Trifolium</taxon>
    </lineage>
</organism>
<dbReference type="AlphaFoldDB" id="A0A392PCB0"/>
<dbReference type="EMBL" id="LXQA010070840">
    <property type="protein sequence ID" value="MCI08936.1"/>
    <property type="molecule type" value="Genomic_DNA"/>
</dbReference>
<sequence>MLSFEEFIGQVNQVMGVPHDYNGWGYFDSENIFHWVDDDESYETMVNYVLLNDLVNGGGILLMADEEQQHEYHLVLTHLLNKITEDECRNRIVRAINFALSASRAKRELGLQMDAIGGRRYIIRRRA</sequence>
<protein>
    <submittedName>
        <fullName evidence="1">Uncharacterized protein</fullName>
    </submittedName>
</protein>
<proteinExistence type="predicted"/>
<name>A0A392PCB0_9FABA</name>
<reference evidence="1 2" key="1">
    <citation type="journal article" date="2018" name="Front. Plant Sci.">
        <title>Red Clover (Trifolium pratense) and Zigzag Clover (T. medium) - A Picture of Genomic Similarities and Differences.</title>
        <authorList>
            <person name="Dluhosova J."/>
            <person name="Istvanek J."/>
            <person name="Nedelnik J."/>
            <person name="Repkova J."/>
        </authorList>
    </citation>
    <scope>NUCLEOTIDE SEQUENCE [LARGE SCALE GENOMIC DNA]</scope>
    <source>
        <strain evidence="2">cv. 10/8</strain>
        <tissue evidence="1">Leaf</tissue>
    </source>
</reference>
<gene>
    <name evidence="1" type="ORF">A2U01_0030018</name>
</gene>
<keyword evidence="2" id="KW-1185">Reference proteome</keyword>
<accession>A0A392PCB0</accession>
<evidence type="ECO:0000313" key="2">
    <source>
        <dbReference type="Proteomes" id="UP000265520"/>
    </source>
</evidence>
<comment type="caution">
    <text evidence="1">The sequence shown here is derived from an EMBL/GenBank/DDBJ whole genome shotgun (WGS) entry which is preliminary data.</text>
</comment>
<dbReference type="Proteomes" id="UP000265520">
    <property type="component" value="Unassembled WGS sequence"/>
</dbReference>